<keyword evidence="8" id="KW-1185">Reference proteome</keyword>
<evidence type="ECO:0000256" key="1">
    <source>
        <dbReference type="ARBA" id="ARBA00022485"/>
    </source>
</evidence>
<dbReference type="InterPro" id="IPR019546">
    <property type="entry name" value="TAT_signal_bac_arc"/>
</dbReference>
<dbReference type="Gene3D" id="3.30.70.20">
    <property type="match status" value="2"/>
</dbReference>
<reference evidence="7 8" key="1">
    <citation type="journal article" date="2020" name="Microorganisms">
        <title>Osmotic Adaptation and Compatible Solute Biosynthesis of Phototrophic Bacteria as Revealed from Genome Analyses.</title>
        <authorList>
            <person name="Imhoff J.F."/>
            <person name="Rahn T."/>
            <person name="Kunzel S."/>
            <person name="Keller A."/>
            <person name="Neulinger S.C."/>
        </authorList>
    </citation>
    <scope>NUCLEOTIDE SEQUENCE [LARGE SCALE GENOMIC DNA]</scope>
    <source>
        <strain evidence="7 8">DSM 6210</strain>
    </source>
</reference>
<evidence type="ECO:0000313" key="7">
    <source>
        <dbReference type="EMBL" id="MBK1634037.1"/>
    </source>
</evidence>
<evidence type="ECO:0000259" key="6">
    <source>
        <dbReference type="PROSITE" id="PS51379"/>
    </source>
</evidence>
<dbReference type="InterPro" id="IPR017896">
    <property type="entry name" value="4Fe4S_Fe-S-bd"/>
</dbReference>
<evidence type="ECO:0000256" key="5">
    <source>
        <dbReference type="ARBA" id="ARBA00023014"/>
    </source>
</evidence>
<dbReference type="PROSITE" id="PS51379">
    <property type="entry name" value="4FE4S_FER_2"/>
    <property type="match status" value="2"/>
</dbReference>
<gene>
    <name evidence="7" type="ORF">CKO31_25620</name>
</gene>
<dbReference type="Proteomes" id="UP000748752">
    <property type="component" value="Unassembled WGS sequence"/>
</dbReference>
<feature type="domain" description="4Fe-4S ferredoxin-type" evidence="6">
    <location>
        <begin position="150"/>
        <end position="179"/>
    </location>
</feature>
<sequence length="287" mass="31078">MAENSNSPMSRRDLLKGAGVTLAGAAVATVPAGRALAAAAEPAAPRWAMIMDLRKCTGCRACTVACKAEFNTPLGRFRAVVQQAEYGTFPETKKAFLPLMCNHCAGNEQDQVPPCVKVCPEFPVSQQDYVAPDGAVMAYDYGATYKRPDGMILVDNSLCIGCEMCIQACPYGVRSVHPHVKAGKEPEKNGVEKCSGCEHRVAQGVAPSCVNTCQGHARIFGDLNDPDSEVAKLAQQWNLLDNRDETTLLPEQGTIPHVFYIDPDNVLAEVYQGREGLSLEHFRDTFV</sequence>
<name>A0ABS1CQ23_9GAMM</name>
<keyword evidence="5" id="KW-0411">Iron-sulfur</keyword>
<dbReference type="InterPro" id="IPR050954">
    <property type="entry name" value="ET_IronSulfur_Cluster-Binding"/>
</dbReference>
<evidence type="ECO:0000256" key="4">
    <source>
        <dbReference type="ARBA" id="ARBA00023004"/>
    </source>
</evidence>
<evidence type="ECO:0000313" key="8">
    <source>
        <dbReference type="Proteomes" id="UP000748752"/>
    </source>
</evidence>
<dbReference type="InterPro" id="IPR017900">
    <property type="entry name" value="4Fe4S_Fe_S_CS"/>
</dbReference>
<dbReference type="SUPFAM" id="SSF54862">
    <property type="entry name" value="4Fe-4S ferredoxins"/>
    <property type="match status" value="1"/>
</dbReference>
<evidence type="ECO:0000256" key="2">
    <source>
        <dbReference type="ARBA" id="ARBA00022723"/>
    </source>
</evidence>
<dbReference type="PROSITE" id="PS00198">
    <property type="entry name" value="4FE4S_FER_1"/>
    <property type="match status" value="1"/>
</dbReference>
<dbReference type="Pfam" id="PF13247">
    <property type="entry name" value="Fer4_11"/>
    <property type="match status" value="1"/>
</dbReference>
<comment type="caution">
    <text evidence="7">The sequence shown here is derived from an EMBL/GenBank/DDBJ whole genome shotgun (WGS) entry which is preliminary data.</text>
</comment>
<feature type="domain" description="4Fe-4S ferredoxin-type" evidence="6">
    <location>
        <begin position="47"/>
        <end position="76"/>
    </location>
</feature>
<organism evidence="7 8">
    <name type="scientific">Thiohalocapsa halophila</name>
    <dbReference type="NCBI Taxonomy" id="69359"/>
    <lineage>
        <taxon>Bacteria</taxon>
        <taxon>Pseudomonadati</taxon>
        <taxon>Pseudomonadota</taxon>
        <taxon>Gammaproteobacteria</taxon>
        <taxon>Chromatiales</taxon>
        <taxon>Chromatiaceae</taxon>
        <taxon>Thiohalocapsa</taxon>
    </lineage>
</organism>
<evidence type="ECO:0000256" key="3">
    <source>
        <dbReference type="ARBA" id="ARBA00022729"/>
    </source>
</evidence>
<keyword evidence="3" id="KW-0732">Signal</keyword>
<keyword evidence="1" id="KW-0004">4Fe-4S</keyword>
<dbReference type="EMBL" id="NRRV01000215">
    <property type="protein sequence ID" value="MBK1634037.1"/>
    <property type="molecule type" value="Genomic_DNA"/>
</dbReference>
<dbReference type="PROSITE" id="PS51318">
    <property type="entry name" value="TAT"/>
    <property type="match status" value="1"/>
</dbReference>
<dbReference type="Pfam" id="PF10518">
    <property type="entry name" value="TAT_signal"/>
    <property type="match status" value="1"/>
</dbReference>
<dbReference type="InterPro" id="IPR006311">
    <property type="entry name" value="TAT_signal"/>
</dbReference>
<dbReference type="PANTHER" id="PTHR43177:SF3">
    <property type="entry name" value="PROTEIN NRFC HOMOLOG"/>
    <property type="match status" value="1"/>
</dbReference>
<accession>A0ABS1CQ23</accession>
<dbReference type="CDD" id="cd10551">
    <property type="entry name" value="PsrB"/>
    <property type="match status" value="1"/>
</dbReference>
<keyword evidence="4" id="KW-0408">Iron</keyword>
<keyword evidence="2" id="KW-0479">Metal-binding</keyword>
<dbReference type="PANTHER" id="PTHR43177">
    <property type="entry name" value="PROTEIN NRFC"/>
    <property type="match status" value="1"/>
</dbReference>
<protein>
    <submittedName>
        <fullName evidence="7">Hydrogenase</fullName>
    </submittedName>
</protein>
<dbReference type="Pfam" id="PF12797">
    <property type="entry name" value="Fer4_2"/>
    <property type="match status" value="1"/>
</dbReference>
<proteinExistence type="predicted"/>